<evidence type="ECO:0000256" key="2">
    <source>
        <dbReference type="ARBA" id="ARBA00004389"/>
    </source>
</evidence>
<organism evidence="17 18">
    <name type="scientific">Pocillopora damicornis</name>
    <name type="common">Cauliflower coral</name>
    <name type="synonym">Millepora damicornis</name>
    <dbReference type="NCBI Taxonomy" id="46731"/>
    <lineage>
        <taxon>Eukaryota</taxon>
        <taxon>Metazoa</taxon>
        <taxon>Cnidaria</taxon>
        <taxon>Anthozoa</taxon>
        <taxon>Hexacorallia</taxon>
        <taxon>Scleractinia</taxon>
        <taxon>Astrocoeniina</taxon>
        <taxon>Pocilloporidae</taxon>
        <taxon>Pocillopora</taxon>
    </lineage>
</organism>
<dbReference type="GO" id="GO:0031201">
    <property type="term" value="C:SNARE complex"/>
    <property type="evidence" value="ECO:0007669"/>
    <property type="project" value="TreeGrafter"/>
</dbReference>
<dbReference type="InterPro" id="IPR019529">
    <property type="entry name" value="Syntaxin-18_N"/>
</dbReference>
<evidence type="ECO:0000256" key="5">
    <source>
        <dbReference type="ARBA" id="ARBA00022448"/>
    </source>
</evidence>
<dbReference type="PROSITE" id="PS50192">
    <property type="entry name" value="T_SNARE"/>
    <property type="match status" value="1"/>
</dbReference>
<dbReference type="EMBL" id="RCHS01000021">
    <property type="protein sequence ID" value="RMX61387.1"/>
    <property type="molecule type" value="Genomic_DNA"/>
</dbReference>
<evidence type="ECO:0000256" key="11">
    <source>
        <dbReference type="ARBA" id="ARBA00023054"/>
    </source>
</evidence>
<evidence type="ECO:0000256" key="4">
    <source>
        <dbReference type="ARBA" id="ARBA00019409"/>
    </source>
</evidence>
<proteinExistence type="inferred from homology"/>
<dbReference type="CDD" id="cd15850">
    <property type="entry name" value="SNARE_syntaxin18"/>
    <property type="match status" value="1"/>
</dbReference>
<keyword evidence="8" id="KW-0931">ER-Golgi transport</keyword>
<dbReference type="OrthoDB" id="342981at2759"/>
<evidence type="ECO:0000256" key="14">
    <source>
        <dbReference type="SAM" id="MobiDB-lite"/>
    </source>
</evidence>
<evidence type="ECO:0000256" key="12">
    <source>
        <dbReference type="ARBA" id="ARBA00023136"/>
    </source>
</evidence>
<feature type="compositionally biased region" description="Basic and acidic residues" evidence="14">
    <location>
        <begin position="208"/>
        <end position="218"/>
    </location>
</feature>
<comment type="caution">
    <text evidence="17">The sequence shown here is derived from an EMBL/GenBank/DDBJ whole genome shotgun (WGS) entry which is preliminary data.</text>
</comment>
<dbReference type="Gene3D" id="1.20.5.110">
    <property type="match status" value="1"/>
</dbReference>
<dbReference type="SUPFAM" id="SSF58038">
    <property type="entry name" value="SNARE fusion complex"/>
    <property type="match status" value="1"/>
</dbReference>
<comment type="subcellular location">
    <subcellularLocation>
        <location evidence="13">Endomembrane system</location>
        <topology evidence="13">Single-pass type IV membrane protein</topology>
    </subcellularLocation>
    <subcellularLocation>
        <location evidence="2">Endoplasmic reticulum membrane</location>
        <topology evidence="2">Single-pass membrane protein</topology>
    </subcellularLocation>
</comment>
<reference evidence="17 18" key="1">
    <citation type="journal article" date="2018" name="Sci. Rep.">
        <title>Comparative analysis of the Pocillopora damicornis genome highlights role of immune system in coral evolution.</title>
        <authorList>
            <person name="Cunning R."/>
            <person name="Bay R.A."/>
            <person name="Gillette P."/>
            <person name="Baker A.C."/>
            <person name="Traylor-Knowles N."/>
        </authorList>
    </citation>
    <scope>NUCLEOTIDE SEQUENCE [LARGE SCALE GENOMIC DNA]</scope>
    <source>
        <strain evidence="17">RSMAS</strain>
        <tissue evidence="17">Whole animal</tissue>
    </source>
</reference>
<dbReference type="SMART" id="SM00397">
    <property type="entry name" value="t_SNARE"/>
    <property type="match status" value="1"/>
</dbReference>
<dbReference type="PANTHER" id="PTHR15959">
    <property type="entry name" value="SYNTAXIN-18"/>
    <property type="match status" value="1"/>
</dbReference>
<evidence type="ECO:0000256" key="1">
    <source>
        <dbReference type="ARBA" id="ARBA00003746"/>
    </source>
</evidence>
<evidence type="ECO:0000313" key="17">
    <source>
        <dbReference type="EMBL" id="RMX61387.1"/>
    </source>
</evidence>
<protein>
    <recommendedName>
        <fullName evidence="4">Syntaxin-18</fullName>
    </recommendedName>
</protein>
<feature type="non-terminal residue" evidence="17">
    <location>
        <position position="1"/>
    </location>
</feature>
<comment type="function">
    <text evidence="1">Syntaxin that may be involved in targeting and fusion of Golgi-derived retrograde transport vesicles with the ER.</text>
</comment>
<gene>
    <name evidence="17" type="ORF">pdam_00018304</name>
</gene>
<dbReference type="GO" id="GO:0005789">
    <property type="term" value="C:endoplasmic reticulum membrane"/>
    <property type="evidence" value="ECO:0007669"/>
    <property type="project" value="UniProtKB-SubCell"/>
</dbReference>
<accession>A0A3M6V658</accession>
<evidence type="ECO:0000256" key="8">
    <source>
        <dbReference type="ARBA" id="ARBA00022892"/>
    </source>
</evidence>
<evidence type="ECO:0000259" key="16">
    <source>
        <dbReference type="PROSITE" id="PS50192"/>
    </source>
</evidence>
<keyword evidence="12 15" id="KW-0472">Membrane</keyword>
<keyword evidence="7" id="KW-0256">Endoplasmic reticulum</keyword>
<dbReference type="Pfam" id="PF10496">
    <property type="entry name" value="Syntaxin-18_N"/>
    <property type="match status" value="1"/>
</dbReference>
<evidence type="ECO:0000256" key="10">
    <source>
        <dbReference type="ARBA" id="ARBA00022989"/>
    </source>
</evidence>
<keyword evidence="6 15" id="KW-0812">Transmembrane</keyword>
<dbReference type="AlphaFoldDB" id="A0A3M6V658"/>
<dbReference type="FunFam" id="1.20.5.110:FF:000015">
    <property type="entry name" value="Syntaxin-18, putative"/>
    <property type="match status" value="1"/>
</dbReference>
<feature type="transmembrane region" description="Helical" evidence="15">
    <location>
        <begin position="12"/>
        <end position="32"/>
    </location>
</feature>
<feature type="domain" description="T-SNARE coiled-coil homology" evidence="16">
    <location>
        <begin position="264"/>
        <end position="317"/>
    </location>
</feature>
<feature type="region of interest" description="Disordered" evidence="14">
    <location>
        <begin position="188"/>
        <end position="238"/>
    </location>
</feature>
<sequence length="346" mass="39843">RPLSRRLVDFLIWRFLLIVVESFGIMDRTALFKATVKTIRTRNKALGVKEATKGILGSKRHKGEFGTKAKEVLVNISKLRDFLLKHQKDYVSPFSHLSLELSSMTDEERDQIDTDAETYMRTCSVAIQTLKNEALQQKRSEQVMTHREVVLEMLGQYLKVVCKLYSEQRAIRVRRVVEKKRISRLQPEQKRLKQESNGQLDSKSSASEVKDDVSKAESRSPTQPLDLAPPPPPGEDEELTAEEVQMFEMENQRLFTEMNSLVNEVRQIEGKVVEISQLQEIFSEKVLHQSAQIDRIHETAAGTTENVKGGNEQIREAIKNNASFRVWILFFLVMCSLSLLFLDWYN</sequence>
<keyword evidence="18" id="KW-1185">Reference proteome</keyword>
<keyword evidence="5" id="KW-0813">Transport</keyword>
<evidence type="ECO:0000256" key="7">
    <source>
        <dbReference type="ARBA" id="ARBA00022824"/>
    </source>
</evidence>
<dbReference type="GO" id="GO:0015031">
    <property type="term" value="P:protein transport"/>
    <property type="evidence" value="ECO:0007669"/>
    <property type="project" value="UniProtKB-KW"/>
</dbReference>
<evidence type="ECO:0000256" key="13">
    <source>
        <dbReference type="ARBA" id="ARBA00046280"/>
    </source>
</evidence>
<evidence type="ECO:0000256" key="3">
    <source>
        <dbReference type="ARBA" id="ARBA00009063"/>
    </source>
</evidence>
<comment type="similarity">
    <text evidence="3">Belongs to the syntaxin family.</text>
</comment>
<dbReference type="STRING" id="46731.A0A3M6V658"/>
<evidence type="ECO:0000313" key="18">
    <source>
        <dbReference type="Proteomes" id="UP000275408"/>
    </source>
</evidence>
<dbReference type="InterPro" id="IPR000727">
    <property type="entry name" value="T_SNARE_dom"/>
</dbReference>
<keyword evidence="11" id="KW-0175">Coiled coil</keyword>
<evidence type="ECO:0000256" key="15">
    <source>
        <dbReference type="SAM" id="Phobius"/>
    </source>
</evidence>
<evidence type="ECO:0000256" key="6">
    <source>
        <dbReference type="ARBA" id="ARBA00022692"/>
    </source>
</evidence>
<dbReference type="InterPro" id="IPR010989">
    <property type="entry name" value="SNARE"/>
</dbReference>
<keyword evidence="10 15" id="KW-1133">Transmembrane helix</keyword>
<keyword evidence="9" id="KW-0653">Protein transport</keyword>
<feature type="compositionally biased region" description="Polar residues" evidence="14">
    <location>
        <begin position="195"/>
        <end position="207"/>
    </location>
</feature>
<feature type="transmembrane region" description="Helical" evidence="15">
    <location>
        <begin position="324"/>
        <end position="345"/>
    </location>
</feature>
<dbReference type="Proteomes" id="UP000275408">
    <property type="component" value="Unassembled WGS sequence"/>
</dbReference>
<dbReference type="PANTHER" id="PTHR15959:SF0">
    <property type="entry name" value="SYNTAXIN-18"/>
    <property type="match status" value="1"/>
</dbReference>
<dbReference type="SUPFAM" id="SSF47661">
    <property type="entry name" value="t-snare proteins"/>
    <property type="match status" value="1"/>
</dbReference>
<name>A0A3M6V658_POCDA</name>
<evidence type="ECO:0000256" key="9">
    <source>
        <dbReference type="ARBA" id="ARBA00022927"/>
    </source>
</evidence>
<dbReference type="GO" id="GO:0006890">
    <property type="term" value="P:retrograde vesicle-mediated transport, Golgi to endoplasmic reticulum"/>
    <property type="evidence" value="ECO:0007669"/>
    <property type="project" value="TreeGrafter"/>
</dbReference>